<dbReference type="Gene3D" id="3.20.20.150">
    <property type="entry name" value="Divalent-metal-dependent TIM barrel enzymes"/>
    <property type="match status" value="1"/>
</dbReference>
<name>A0A4Q8XVI5_RHILE</name>
<evidence type="ECO:0000313" key="1">
    <source>
        <dbReference type="EMBL" id="TAX70812.1"/>
    </source>
</evidence>
<dbReference type="InterPro" id="IPR036237">
    <property type="entry name" value="Xyl_isomerase-like_sf"/>
</dbReference>
<dbReference type="PANTHER" id="PTHR42194:SF1">
    <property type="entry name" value="UPF0276 PROTEIN HI_1600"/>
    <property type="match status" value="1"/>
</dbReference>
<proteinExistence type="predicted"/>
<dbReference type="PANTHER" id="PTHR42194">
    <property type="entry name" value="UPF0276 PROTEIN HI_1600"/>
    <property type="match status" value="1"/>
</dbReference>
<reference evidence="1 2" key="1">
    <citation type="submission" date="2019-02" db="EMBL/GenBank/DDBJ databases">
        <title>The genomic architecture of introgression among sibling species of bacteria.</title>
        <authorList>
            <person name="Cavassim M.I.A."/>
            <person name="Moeskjaer S."/>
            <person name="Moslemi C."/>
            <person name="Fields B."/>
            <person name="Bachmann A."/>
            <person name="Vilhjalmsson B."/>
            <person name="Schierup M.H."/>
            <person name="Young J.P.W."/>
            <person name="Andersen S.U."/>
        </authorList>
    </citation>
    <scope>NUCLEOTIDE SEQUENCE [LARGE SCALE GENOMIC DNA]</scope>
    <source>
        <strain evidence="1 2">SM145A</strain>
    </source>
</reference>
<evidence type="ECO:0000313" key="2">
    <source>
        <dbReference type="Proteomes" id="UP000293652"/>
    </source>
</evidence>
<accession>A0A4Q8XVI5</accession>
<organism evidence="1 2">
    <name type="scientific">Rhizobium leguminosarum</name>
    <dbReference type="NCBI Taxonomy" id="384"/>
    <lineage>
        <taxon>Bacteria</taxon>
        <taxon>Pseudomonadati</taxon>
        <taxon>Pseudomonadota</taxon>
        <taxon>Alphaproteobacteria</taxon>
        <taxon>Hyphomicrobiales</taxon>
        <taxon>Rhizobiaceae</taxon>
        <taxon>Rhizobium/Agrobacterium group</taxon>
        <taxon>Rhizobium</taxon>
    </lineage>
</organism>
<dbReference type="EMBL" id="SIPC01000001">
    <property type="protein sequence ID" value="TAX70812.1"/>
    <property type="molecule type" value="Genomic_DNA"/>
</dbReference>
<dbReference type="InterPro" id="IPR007801">
    <property type="entry name" value="MbnB/TglH/ChrH"/>
</dbReference>
<dbReference type="Pfam" id="PF05114">
    <property type="entry name" value="MbnB_TglH_ChrH"/>
    <property type="match status" value="1"/>
</dbReference>
<comment type="caution">
    <text evidence="1">The sequence shown here is derived from an EMBL/GenBank/DDBJ whole genome shotgun (WGS) entry which is preliminary data.</text>
</comment>
<dbReference type="Proteomes" id="UP000293652">
    <property type="component" value="Unassembled WGS sequence"/>
</dbReference>
<dbReference type="NCBIfam" id="NF003818">
    <property type="entry name" value="PRK05409.1"/>
    <property type="match status" value="1"/>
</dbReference>
<sequence length="341" mass="37159">MSKIFPNLPVPDAAGIGLRSPHISDMISRRPSAGWLEVHAENYMGDSAAVDALENLRETYPLSVHGVGLSLGSASGLDRDHLERLQSVCIRFQPALVSEHLAWSVADGAYLNDLLPLRYDDDALDIVAANVDQLQDRLQRRVFIENLSAYIAFANSTMTEAQFLAELVKRTGCGLLLDVNNVYVSACNLDFDAKAFIDDLPADAIGEIHLAGHVVNEVEGDIVLIDDHGSRVPPAVWSLYAHVLRKIGPRPTLIEWDTEVPALDVLLGEAMWADMMAASIGFEKRGAPQIAQQLDRRFHGIELPSTSNLARGAMPAISALTTITPSVFASNSVTRRARYAV</sequence>
<dbReference type="RefSeq" id="WP_130677190.1">
    <property type="nucleotide sequence ID" value="NZ_SIPB01000001.1"/>
</dbReference>
<gene>
    <name evidence="1" type="ORF">ELI03_03115</name>
</gene>
<dbReference type="SUPFAM" id="SSF51658">
    <property type="entry name" value="Xylose isomerase-like"/>
    <property type="match status" value="1"/>
</dbReference>
<protein>
    <submittedName>
        <fullName evidence="1">DUF692 domain-containing protein</fullName>
    </submittedName>
</protein>
<dbReference type="AlphaFoldDB" id="A0A4Q8XVI5"/>